<organism evidence="3 4">
    <name type="scientific">Pseudoflavonifractor capillosus ATCC 29799</name>
    <dbReference type="NCBI Taxonomy" id="411467"/>
    <lineage>
        <taxon>Bacteria</taxon>
        <taxon>Bacillati</taxon>
        <taxon>Bacillota</taxon>
        <taxon>Clostridia</taxon>
        <taxon>Eubacteriales</taxon>
        <taxon>Oscillospiraceae</taxon>
        <taxon>Pseudoflavonifractor</taxon>
    </lineage>
</organism>
<feature type="domain" description="Copper amine oxidase-like N-terminal" evidence="2">
    <location>
        <begin position="85"/>
        <end position="191"/>
    </location>
</feature>
<dbReference type="STRING" id="411467.BACCAP_03697"/>
<dbReference type="Pfam" id="PF07833">
    <property type="entry name" value="Cu_amine_oxidN1"/>
    <property type="match status" value="1"/>
</dbReference>
<evidence type="ECO:0000259" key="1">
    <source>
        <dbReference type="Pfam" id="PF07486"/>
    </source>
</evidence>
<reference evidence="3 4" key="2">
    <citation type="submission" date="2007-06" db="EMBL/GenBank/DDBJ databases">
        <title>Draft genome sequence of Pseudoflavonifractor capillosus ATCC 29799.</title>
        <authorList>
            <person name="Sudarsanam P."/>
            <person name="Ley R."/>
            <person name="Guruge J."/>
            <person name="Turnbaugh P.J."/>
            <person name="Mahowald M."/>
            <person name="Liep D."/>
            <person name="Gordon J."/>
        </authorList>
    </citation>
    <scope>NUCLEOTIDE SEQUENCE [LARGE SCALE GENOMIC DNA]</scope>
    <source>
        <strain evidence="3 4">ATCC 29799</strain>
    </source>
</reference>
<name>A6NZP5_9FIRM</name>
<dbReference type="Gene3D" id="1.10.10.2520">
    <property type="entry name" value="Cell wall hydrolase SleB, domain 1"/>
    <property type="match status" value="1"/>
</dbReference>
<dbReference type="eggNOG" id="COG3773">
    <property type="taxonomic scope" value="Bacteria"/>
</dbReference>
<dbReference type="InterPro" id="IPR036582">
    <property type="entry name" value="Mao_N_sf"/>
</dbReference>
<evidence type="ECO:0000259" key="2">
    <source>
        <dbReference type="Pfam" id="PF07833"/>
    </source>
</evidence>
<comment type="caution">
    <text evidence="3">The sequence shown here is derived from an EMBL/GenBank/DDBJ whole genome shotgun (WGS) entry which is preliminary data.</text>
</comment>
<dbReference type="GO" id="GO:0016787">
    <property type="term" value="F:hydrolase activity"/>
    <property type="evidence" value="ECO:0007669"/>
    <property type="project" value="InterPro"/>
</dbReference>
<dbReference type="InterPro" id="IPR012854">
    <property type="entry name" value="Cu_amine_oxidase-like_N"/>
</dbReference>
<proteinExistence type="predicted"/>
<dbReference type="InterPro" id="IPR042047">
    <property type="entry name" value="SleB_dom1"/>
</dbReference>
<dbReference type="Proteomes" id="UP000003639">
    <property type="component" value="Unassembled WGS sequence"/>
</dbReference>
<gene>
    <name evidence="3" type="ORF">BACCAP_03697</name>
</gene>
<dbReference type="Pfam" id="PF07486">
    <property type="entry name" value="Hydrolase_2"/>
    <property type="match status" value="1"/>
</dbReference>
<dbReference type="EMBL" id="AAXG02000034">
    <property type="protein sequence ID" value="EDM98398.1"/>
    <property type="molecule type" value="Genomic_DNA"/>
</dbReference>
<dbReference type="Gene3D" id="6.20.240.60">
    <property type="match status" value="1"/>
</dbReference>
<evidence type="ECO:0000313" key="3">
    <source>
        <dbReference type="EMBL" id="EDM98398.1"/>
    </source>
</evidence>
<sequence length="323" mass="35321">MNALFIVTICNRQTARKVVETSLRQNFLLQFAREAVTIRLQKRTKQKTGVHVIMKTRLLSAAMCLALVLTLASQAAATETPSFTLDGTALQMEVAPMVVNRTTYVCYWPVVKAMYPDAVATWENDRAVVRAQGLELTIQIGAPYLVANGRYLYFEGGPLLQDGNIMVPIRTLAQALGASVVWEKETGSVAIQSGTGPILSGDQYYNADSLYWLSHIIYAESGNQPLAGKIAVGNVVLNRVNSPLFPNTVYEVVFQRNQFTPVSNGSIYREPNAESVIAAKLCLDGANTVGASLYFVNPYTAPNSWASRNRPYVATIGAHAFFA</sequence>
<keyword evidence="4" id="KW-1185">Reference proteome</keyword>
<dbReference type="AlphaFoldDB" id="A6NZP5"/>
<reference evidence="3 4" key="1">
    <citation type="submission" date="2007-04" db="EMBL/GenBank/DDBJ databases">
        <authorList>
            <person name="Fulton L."/>
            <person name="Clifton S."/>
            <person name="Fulton B."/>
            <person name="Xu J."/>
            <person name="Minx P."/>
            <person name="Pepin K.H."/>
            <person name="Johnson M."/>
            <person name="Thiruvilangam P."/>
            <person name="Bhonagiri V."/>
            <person name="Nash W.E."/>
            <person name="Mardis E.R."/>
            <person name="Wilson R.K."/>
        </authorList>
    </citation>
    <scope>NUCLEOTIDE SEQUENCE [LARGE SCALE GENOMIC DNA]</scope>
    <source>
        <strain evidence="3 4">ATCC 29799</strain>
    </source>
</reference>
<evidence type="ECO:0000313" key="4">
    <source>
        <dbReference type="Proteomes" id="UP000003639"/>
    </source>
</evidence>
<dbReference type="InterPro" id="IPR011105">
    <property type="entry name" value="Cell_wall_hydrolase_SleB"/>
</dbReference>
<dbReference type="SUPFAM" id="SSF55383">
    <property type="entry name" value="Copper amine oxidase, domain N"/>
    <property type="match status" value="1"/>
</dbReference>
<accession>A6NZP5</accession>
<protein>
    <submittedName>
        <fullName evidence="3">Copper amine oxidase domain protein</fullName>
    </submittedName>
</protein>
<feature type="domain" description="Cell wall hydrolase SleB" evidence="1">
    <location>
        <begin position="224"/>
        <end position="322"/>
    </location>
</feature>